<dbReference type="Proteomes" id="UP000012313">
    <property type="component" value="Unassembled WGS sequence"/>
</dbReference>
<keyword evidence="1" id="KW-0812">Transmembrane</keyword>
<dbReference type="RefSeq" id="WP_003007215.1">
    <property type="nucleotide sequence ID" value="NZ_AOHC02000043.1"/>
</dbReference>
<protein>
    <submittedName>
        <fullName evidence="2">Uncharacterized protein</fullName>
    </submittedName>
</protein>
<organism evidence="2 3">
    <name type="scientific">Leptospira weilii serovar Ranarum str. ICFT</name>
    <dbReference type="NCBI Taxonomy" id="1218598"/>
    <lineage>
        <taxon>Bacteria</taxon>
        <taxon>Pseudomonadati</taxon>
        <taxon>Spirochaetota</taxon>
        <taxon>Spirochaetia</taxon>
        <taxon>Leptospirales</taxon>
        <taxon>Leptospiraceae</taxon>
        <taxon>Leptospira</taxon>
    </lineage>
</organism>
<sequence>MINKIKKHSLKIMIYFVISIFFFYVTIYPNDYAKLPKTVQILVFAVFFVGNVFAGTFIDEFRYGQIFQILKKEKKTLEGILRTKTTNVEELQRLIARFINYSVIYKSNIIDKLNIDEEFLCIIKSSEGFGKIWNKLDEKSMLPFTKVLSEWPGSVKPFENDGFFIIPIKNAIGIKKKQIRSWVTEKVIPKVKKEREKFIKNLPKELRNEVDNFSYKYIAFILRKNSIDYDHENRKFNDPFLQFIIQNQGKRTLSSITENLKGIITVKDVFTAVEWDAFIEDLNDEQSDLIHKNRKKLSDLLAKKGIKGIKALSAVSEDDLKKVVAKALGSETTPIKSKNIANKIILGSKNVVRILNTAGVEL</sequence>
<accession>N1WHM4</accession>
<name>N1WHM4_9LEPT</name>
<dbReference type="AlphaFoldDB" id="N1WHM4"/>
<comment type="caution">
    <text evidence="2">The sequence shown here is derived from an EMBL/GenBank/DDBJ whole genome shotgun (WGS) entry which is preliminary data.</text>
</comment>
<dbReference type="OrthoDB" id="9828553at2"/>
<evidence type="ECO:0000313" key="3">
    <source>
        <dbReference type="Proteomes" id="UP000012313"/>
    </source>
</evidence>
<proteinExistence type="predicted"/>
<gene>
    <name evidence="2" type="ORF">LEP1GSC060_3741</name>
</gene>
<evidence type="ECO:0000256" key="1">
    <source>
        <dbReference type="SAM" id="Phobius"/>
    </source>
</evidence>
<keyword evidence="1" id="KW-1133">Transmembrane helix</keyword>
<evidence type="ECO:0000313" key="2">
    <source>
        <dbReference type="EMBL" id="EMY76629.1"/>
    </source>
</evidence>
<feature type="transmembrane region" description="Helical" evidence="1">
    <location>
        <begin position="12"/>
        <end position="29"/>
    </location>
</feature>
<reference evidence="2" key="1">
    <citation type="submission" date="2013-03" db="EMBL/GenBank/DDBJ databases">
        <authorList>
            <person name="Harkins D.M."/>
            <person name="Durkin A.S."/>
            <person name="Brinkac L.M."/>
            <person name="Haft D.H."/>
            <person name="Selengut J.D."/>
            <person name="Sanka R."/>
            <person name="DePew J."/>
            <person name="Purushe J."/>
            <person name="Hartskeerl R.A."/>
            <person name="Ahmed A."/>
            <person name="van der Linden H."/>
            <person name="Goris M.G.A."/>
            <person name="Vinetz J.M."/>
            <person name="Sutton G.G."/>
            <person name="Nierman W.C."/>
            <person name="Fouts D.E."/>
        </authorList>
    </citation>
    <scope>NUCLEOTIDE SEQUENCE [LARGE SCALE GENOMIC DNA]</scope>
    <source>
        <strain evidence="2">ICFT</strain>
    </source>
</reference>
<keyword evidence="1" id="KW-0472">Membrane</keyword>
<feature type="transmembrane region" description="Helical" evidence="1">
    <location>
        <begin position="41"/>
        <end position="58"/>
    </location>
</feature>
<keyword evidence="3" id="KW-1185">Reference proteome</keyword>
<dbReference type="EMBL" id="AOHC02000043">
    <property type="protein sequence ID" value="EMY76629.1"/>
    <property type="molecule type" value="Genomic_DNA"/>
</dbReference>